<keyword evidence="6" id="KW-0489">Methyltransferase</keyword>
<dbReference type="Gene3D" id="2.60.120.650">
    <property type="entry name" value="Cupin"/>
    <property type="match status" value="1"/>
</dbReference>
<evidence type="ECO:0000313" key="17">
    <source>
        <dbReference type="Proteomes" id="UP000762676"/>
    </source>
</evidence>
<evidence type="ECO:0000256" key="6">
    <source>
        <dbReference type="ARBA" id="ARBA00022603"/>
    </source>
</evidence>
<dbReference type="PANTHER" id="PTHR12461:SF104">
    <property type="entry name" value="TRNA WYBUTOSINE-SYNTHESIZING PROTEIN 5"/>
    <property type="match status" value="1"/>
</dbReference>
<evidence type="ECO:0000313" key="16">
    <source>
        <dbReference type="EMBL" id="GFR63638.1"/>
    </source>
</evidence>
<evidence type="ECO:0000256" key="13">
    <source>
        <dbReference type="ARBA" id="ARBA00030847"/>
    </source>
</evidence>
<dbReference type="GO" id="GO:0032259">
    <property type="term" value="P:methylation"/>
    <property type="evidence" value="ECO:0007669"/>
    <property type="project" value="UniProtKB-KW"/>
</dbReference>
<evidence type="ECO:0000256" key="9">
    <source>
        <dbReference type="ARBA" id="ARBA00022694"/>
    </source>
</evidence>
<evidence type="ECO:0000256" key="2">
    <source>
        <dbReference type="ARBA" id="ARBA00010703"/>
    </source>
</evidence>
<dbReference type="EC" id="2.1.1.290" evidence="4"/>
<evidence type="ECO:0000259" key="15">
    <source>
        <dbReference type="PROSITE" id="PS51184"/>
    </source>
</evidence>
<comment type="catalytic activity">
    <reaction evidence="14">
        <text>7-[(3S)-(3-amino-3-methoxycarbonyl)propyl]wyosine(37) in tRNA(Phe) + S-adenosyl-L-methionine + CO2 = wybutosine(37) in tRNA(Phe) + S-adenosyl-L-homocysteine + 2 H(+)</text>
        <dbReference type="Rhea" id="RHEA:37119"/>
        <dbReference type="Rhea" id="RHEA-COMP:11844"/>
        <dbReference type="Rhea" id="RHEA-COMP:11847"/>
        <dbReference type="ChEBI" id="CHEBI:15378"/>
        <dbReference type="ChEBI" id="CHEBI:16526"/>
        <dbReference type="ChEBI" id="CHEBI:57856"/>
        <dbReference type="ChEBI" id="CHEBI:59789"/>
        <dbReference type="ChEBI" id="CHEBI:73544"/>
        <dbReference type="ChEBI" id="CHEBI:74275"/>
        <dbReference type="EC" id="2.3.1.231"/>
    </reaction>
</comment>
<dbReference type="GO" id="GO:0031591">
    <property type="term" value="P:wybutosine biosynthetic process"/>
    <property type="evidence" value="ECO:0007669"/>
    <property type="project" value="TreeGrafter"/>
</dbReference>
<keyword evidence="9" id="KW-0819">tRNA processing</keyword>
<organism evidence="16 17">
    <name type="scientific">Elysia marginata</name>
    <dbReference type="NCBI Taxonomy" id="1093978"/>
    <lineage>
        <taxon>Eukaryota</taxon>
        <taxon>Metazoa</taxon>
        <taxon>Spiralia</taxon>
        <taxon>Lophotrochozoa</taxon>
        <taxon>Mollusca</taxon>
        <taxon>Gastropoda</taxon>
        <taxon>Heterobranchia</taxon>
        <taxon>Euthyneura</taxon>
        <taxon>Panpulmonata</taxon>
        <taxon>Sacoglossa</taxon>
        <taxon>Placobranchoidea</taxon>
        <taxon>Plakobranchidae</taxon>
        <taxon>Elysia</taxon>
    </lineage>
</organism>
<dbReference type="AlphaFoldDB" id="A0AAV4ER76"/>
<comment type="similarity">
    <text evidence="2">Belongs to the methyltransferase superfamily. LCMT family.</text>
</comment>
<dbReference type="Gene3D" id="6.10.140.1470">
    <property type="match status" value="1"/>
</dbReference>
<evidence type="ECO:0000256" key="8">
    <source>
        <dbReference type="ARBA" id="ARBA00022691"/>
    </source>
</evidence>
<evidence type="ECO:0000256" key="4">
    <source>
        <dbReference type="ARBA" id="ARBA00012779"/>
    </source>
</evidence>
<keyword evidence="7" id="KW-0808">Transferase</keyword>
<feature type="domain" description="JmjC" evidence="15">
    <location>
        <begin position="115"/>
        <end position="268"/>
    </location>
</feature>
<protein>
    <recommendedName>
        <fullName evidence="5">tRNA wybutosine-synthesizing protein 4</fullName>
        <ecNumber evidence="4">2.1.1.290</ecNumber>
        <ecNumber evidence="3">2.3.1.231</ecNumber>
    </recommendedName>
    <alternativeName>
        <fullName evidence="12">Leucine carboxyl methyltransferase 2</fullName>
    </alternativeName>
    <alternativeName>
        <fullName evidence="13">tRNA(Phe) (7-(3-amino-3-(methoxycarbonyl)propyl)wyosine(37)-N)-methoxycarbonyltransferase</fullName>
    </alternativeName>
    <alternativeName>
        <fullName evidence="11">tRNA(Phe) (7-(3-amino-3-carboxypropyl)wyosine(37)-O)-methyltransferase</fullName>
    </alternativeName>
</protein>
<keyword evidence="17" id="KW-1185">Reference proteome</keyword>
<proteinExistence type="inferred from homology"/>
<evidence type="ECO:0000256" key="1">
    <source>
        <dbReference type="ARBA" id="ARBA00001806"/>
    </source>
</evidence>
<evidence type="ECO:0000256" key="7">
    <source>
        <dbReference type="ARBA" id="ARBA00022679"/>
    </source>
</evidence>
<dbReference type="PANTHER" id="PTHR12461">
    <property type="entry name" value="HYPOXIA-INDUCIBLE FACTOR 1 ALPHA INHIBITOR-RELATED"/>
    <property type="match status" value="1"/>
</dbReference>
<accession>A0AAV4ER76</accession>
<comment type="caution">
    <text evidence="16">The sequence shown here is derived from an EMBL/GenBank/DDBJ whole genome shotgun (WGS) entry which is preliminary data.</text>
</comment>
<dbReference type="Pfam" id="PF13621">
    <property type="entry name" value="Cupin_8"/>
    <property type="match status" value="1"/>
</dbReference>
<evidence type="ECO:0000256" key="12">
    <source>
        <dbReference type="ARBA" id="ARBA00030231"/>
    </source>
</evidence>
<dbReference type="Proteomes" id="UP000762676">
    <property type="component" value="Unassembled WGS sequence"/>
</dbReference>
<dbReference type="SMART" id="SM00558">
    <property type="entry name" value="JmjC"/>
    <property type="match status" value="1"/>
</dbReference>
<gene>
    <name evidence="16" type="ORF">ElyMa_000161700</name>
</gene>
<comment type="catalytic activity">
    <reaction evidence="1">
        <text>7-[(3S)-3-amino-3-carboxypropyl]wyosine(37) in tRNA(Phe) + S-adenosyl-L-methionine = 7-[(3S)-(3-amino-3-methoxycarbonyl)propyl]wyosine(37) in tRNA(Phe) + S-adenosyl-L-homocysteine</text>
        <dbReference type="Rhea" id="RHEA:36903"/>
        <dbReference type="Rhea" id="RHEA-COMP:10379"/>
        <dbReference type="Rhea" id="RHEA-COMP:11844"/>
        <dbReference type="ChEBI" id="CHEBI:57856"/>
        <dbReference type="ChEBI" id="CHEBI:59789"/>
        <dbReference type="ChEBI" id="CHEBI:73543"/>
        <dbReference type="ChEBI" id="CHEBI:74275"/>
        <dbReference type="EC" id="2.1.1.290"/>
    </reaction>
</comment>
<evidence type="ECO:0000256" key="11">
    <source>
        <dbReference type="ARBA" id="ARBA00029750"/>
    </source>
</evidence>
<name>A0AAV4ER76_9GAST</name>
<reference evidence="16 17" key="1">
    <citation type="journal article" date="2021" name="Elife">
        <title>Chloroplast acquisition without the gene transfer in kleptoplastic sea slugs, Plakobranchus ocellatus.</title>
        <authorList>
            <person name="Maeda T."/>
            <person name="Takahashi S."/>
            <person name="Yoshida T."/>
            <person name="Shimamura S."/>
            <person name="Takaki Y."/>
            <person name="Nagai Y."/>
            <person name="Toyoda A."/>
            <person name="Suzuki Y."/>
            <person name="Arimoto A."/>
            <person name="Ishii H."/>
            <person name="Satoh N."/>
            <person name="Nishiyama T."/>
            <person name="Hasebe M."/>
            <person name="Maruyama T."/>
            <person name="Minagawa J."/>
            <person name="Obokata J."/>
            <person name="Shigenobu S."/>
        </authorList>
    </citation>
    <scope>NUCLEOTIDE SEQUENCE [LARGE SCALE GENOMIC DNA]</scope>
</reference>
<sequence length="318" mass="36593">MSAHLHQSLPILNCKSREEFLSNIYPKREPVILRGLDIGACSDKWTAPYLAQAGGQADVKVHVSSACEMDFINKNFVYRSLPFGEFVRRASQEEQTDFFIDATEKYYLRALGKDPRKDVADISTQFPSLASDISIPKYFEQSQFFSSVFRIASKGTQIWTHYDVMDNLLIQVTGSKKVVLFPPTDVDFLYMCGDKSQVLNVDKPDLAKFPQFVHASRVEGYLEPGDVLFIPALWFHNMTYLEFGVAVNVFWRHMEAKLYDNKDPYGNKDPLPAQRASQIVDRALKTLEELPEEYRDFYARRLCDRIRSKACKGHNEDR</sequence>
<dbReference type="EC" id="2.3.1.231" evidence="3"/>
<dbReference type="EMBL" id="BMAT01000300">
    <property type="protein sequence ID" value="GFR63638.1"/>
    <property type="molecule type" value="Genomic_DNA"/>
</dbReference>
<dbReference type="GO" id="GO:0008168">
    <property type="term" value="F:methyltransferase activity"/>
    <property type="evidence" value="ECO:0007669"/>
    <property type="project" value="UniProtKB-KW"/>
</dbReference>
<evidence type="ECO:0000256" key="10">
    <source>
        <dbReference type="ARBA" id="ARBA00025588"/>
    </source>
</evidence>
<dbReference type="PROSITE" id="PS51184">
    <property type="entry name" value="JMJC"/>
    <property type="match status" value="1"/>
</dbReference>
<keyword evidence="8" id="KW-0949">S-adenosyl-L-methionine</keyword>
<dbReference type="InterPro" id="IPR003347">
    <property type="entry name" value="JmjC_dom"/>
</dbReference>
<dbReference type="GO" id="GO:0000049">
    <property type="term" value="F:tRNA binding"/>
    <property type="evidence" value="ECO:0007669"/>
    <property type="project" value="TreeGrafter"/>
</dbReference>
<evidence type="ECO:0000256" key="5">
    <source>
        <dbReference type="ARBA" id="ARBA00018045"/>
    </source>
</evidence>
<dbReference type="InterPro" id="IPR041667">
    <property type="entry name" value="Cupin_8"/>
</dbReference>
<dbReference type="FunFam" id="2.60.120.650:FF:000043">
    <property type="entry name" value="tRNA wybutosine-synthesizing protein 4"/>
    <property type="match status" value="1"/>
</dbReference>
<dbReference type="SUPFAM" id="SSF51197">
    <property type="entry name" value="Clavaminate synthase-like"/>
    <property type="match status" value="1"/>
</dbReference>
<evidence type="ECO:0000256" key="3">
    <source>
        <dbReference type="ARBA" id="ARBA00012155"/>
    </source>
</evidence>
<evidence type="ECO:0000256" key="14">
    <source>
        <dbReference type="ARBA" id="ARBA00049250"/>
    </source>
</evidence>
<comment type="function">
    <text evidence="10">Probable S-adenosyl-L-methionine-dependent methyltransferase that acts as a component of the wybutosine biosynthesis pathway. Wybutosine is a hyper modified guanosine with a tricyclic base found at the 3'-position adjacent to the anticodon of eukaryotic phenylalanine tRNA. May methylate the carboxyl group of leucine residues to form alpha-leucine ester residues.</text>
</comment>